<dbReference type="Pfam" id="PF17963">
    <property type="entry name" value="Big_9"/>
    <property type="match status" value="1"/>
</dbReference>
<evidence type="ECO:0000313" key="3">
    <source>
        <dbReference type="Proteomes" id="UP000184221"/>
    </source>
</evidence>
<gene>
    <name evidence="2" type="ORF">SAMN05443551_2007</name>
</gene>
<dbReference type="InterPro" id="IPR025282">
    <property type="entry name" value="DUF4214"/>
</dbReference>
<dbReference type="GO" id="GO:0007156">
    <property type="term" value="P:homophilic cell adhesion via plasma membrane adhesion molecules"/>
    <property type="evidence" value="ECO:0007669"/>
    <property type="project" value="InterPro"/>
</dbReference>
<reference evidence="2 3" key="1">
    <citation type="submission" date="2016-11" db="EMBL/GenBank/DDBJ databases">
        <authorList>
            <person name="Jaros S."/>
            <person name="Januszkiewicz K."/>
            <person name="Wedrychowicz H."/>
        </authorList>
    </citation>
    <scope>NUCLEOTIDE SEQUENCE [LARGE SCALE GENOMIC DNA]</scope>
    <source>
        <strain evidence="2 3">DSM 29431</strain>
    </source>
</reference>
<dbReference type="Pfam" id="PF13946">
    <property type="entry name" value="DUF4214"/>
    <property type="match status" value="1"/>
</dbReference>
<evidence type="ECO:0000313" key="2">
    <source>
        <dbReference type="EMBL" id="SHH33548.1"/>
    </source>
</evidence>
<dbReference type="STRING" id="996342.SAMN05443551_2007"/>
<accession>A0A1M5S5K9</accession>
<dbReference type="CDD" id="cd11304">
    <property type="entry name" value="Cadherin_repeat"/>
    <property type="match status" value="1"/>
</dbReference>
<feature type="domain" description="Cadherin" evidence="1">
    <location>
        <begin position="89"/>
        <end position="182"/>
    </location>
</feature>
<dbReference type="Proteomes" id="UP000184221">
    <property type="component" value="Unassembled WGS sequence"/>
</dbReference>
<protein>
    <recommendedName>
        <fullName evidence="1">Cadherin domain-containing protein</fullName>
    </recommendedName>
</protein>
<dbReference type="InterPro" id="IPR002126">
    <property type="entry name" value="Cadherin-like_dom"/>
</dbReference>
<name>A0A1M5S5K9_9RHOB</name>
<dbReference type="EMBL" id="FQXC01000002">
    <property type="protein sequence ID" value="SHH33548.1"/>
    <property type="molecule type" value="Genomic_DNA"/>
</dbReference>
<dbReference type="GO" id="GO:0016020">
    <property type="term" value="C:membrane"/>
    <property type="evidence" value="ECO:0007669"/>
    <property type="project" value="InterPro"/>
</dbReference>
<dbReference type="Gene3D" id="2.60.40.60">
    <property type="entry name" value="Cadherins"/>
    <property type="match status" value="1"/>
</dbReference>
<evidence type="ECO:0000259" key="1">
    <source>
        <dbReference type="PROSITE" id="PS50268"/>
    </source>
</evidence>
<organism evidence="2 3">
    <name type="scientific">Marivita hallyeonensis</name>
    <dbReference type="NCBI Taxonomy" id="996342"/>
    <lineage>
        <taxon>Bacteria</taxon>
        <taxon>Pseudomonadati</taxon>
        <taxon>Pseudomonadota</taxon>
        <taxon>Alphaproteobacteria</taxon>
        <taxon>Rhodobacterales</taxon>
        <taxon>Roseobacteraceae</taxon>
        <taxon>Marivita</taxon>
    </lineage>
</organism>
<sequence length="549" mass="57108">MVVTDDGIGTNDLSLGGADAAAFQLDGMEVFLRSGTTLDFETDPGLSVTVSVDDPAIGTGPEASADLSLAVTDVNEAPVLSLANVLGNLSEAADTTARIKIADIVVTDDALGTNTLALAGADAGRFEIDGDVLYLSAGKALDFETDPQLEVTVTLDDPAFTGLKGSEGLVLAITDANDPPQLTLANVVSQLAEDIDTSVRIKIADIVIMDDALGTNILTLSGRDAGLFQIDGSHFLRKGTTLDSAVPAQLQVSVLLDDVTTGATPDGTVTFSVGILEVTIPPVMQDDTPPVPEDDTDTNAPPVARDDMVSSAAFTPVFAFDPTANDTDPDGDPLSVGPLTASGPGFSFETPTGAGLLTNAGGIVLRNSDGSLSYAAPVAFTGLDSFEYAVEDLSGATDIGTITMRVLESDLSATDLQARTVAYLYDAAFDRFPDLPGLNFWIDALFQELPEQADLVSIVDIAQFFLASAEFEGRIGGPVETLSDQAFVELIYRNALDRDGDADGIAFWVNALGTPEFDRDDLLAAFAVSPENQLGAPEITSLVELSPGE</sequence>
<dbReference type="GO" id="GO:0005509">
    <property type="term" value="F:calcium ion binding"/>
    <property type="evidence" value="ECO:0007669"/>
    <property type="project" value="InterPro"/>
</dbReference>
<feature type="domain" description="Cadherin" evidence="1">
    <location>
        <begin position="23"/>
        <end position="80"/>
    </location>
</feature>
<proteinExistence type="predicted"/>
<keyword evidence="3" id="KW-1185">Reference proteome</keyword>
<dbReference type="PROSITE" id="PS50268">
    <property type="entry name" value="CADHERIN_2"/>
    <property type="match status" value="2"/>
</dbReference>
<dbReference type="AlphaFoldDB" id="A0A1M5S5K9"/>